<dbReference type="RefSeq" id="WP_087078130.1">
    <property type="nucleotide sequence ID" value="NZ_CP020809.1"/>
</dbReference>
<dbReference type="EMBL" id="CP020809">
    <property type="protein sequence ID" value="ART70696.1"/>
    <property type="molecule type" value="Genomic_DNA"/>
</dbReference>
<dbReference type="OrthoDB" id="9865114at2"/>
<accession>A0A1Y0C6L3</accession>
<evidence type="ECO:0000313" key="3">
    <source>
        <dbReference type="Proteomes" id="UP000195331"/>
    </source>
</evidence>
<dbReference type="AlphaFoldDB" id="A0A1Y0C6L3"/>
<keyword evidence="3" id="KW-1185">Reference proteome</keyword>
<evidence type="ECO:0000256" key="1">
    <source>
        <dbReference type="SAM" id="MobiDB-lite"/>
    </source>
</evidence>
<gene>
    <name evidence="2" type="ORF">BTO20_21065</name>
</gene>
<name>A0A1Y0C6L3_9MYCO</name>
<organism evidence="2 3">
    <name type="scientific">Mycobacterium dioxanotrophicus</name>
    <dbReference type="NCBI Taxonomy" id="482462"/>
    <lineage>
        <taxon>Bacteria</taxon>
        <taxon>Bacillati</taxon>
        <taxon>Actinomycetota</taxon>
        <taxon>Actinomycetes</taxon>
        <taxon>Mycobacteriales</taxon>
        <taxon>Mycobacteriaceae</taxon>
        <taxon>Mycobacterium</taxon>
    </lineage>
</organism>
<proteinExistence type="predicted"/>
<protein>
    <submittedName>
        <fullName evidence="2">Uncharacterized protein</fullName>
    </submittedName>
</protein>
<evidence type="ECO:0000313" key="2">
    <source>
        <dbReference type="EMBL" id="ART70696.1"/>
    </source>
</evidence>
<dbReference type="KEGG" id="mdx:BTO20_21065"/>
<dbReference type="Proteomes" id="UP000195331">
    <property type="component" value="Chromosome"/>
</dbReference>
<sequence length="86" mass="9111">MSAGTDGIRPLTYATGGPPGMQPGDAPNTFWHKTEVIFTDGSLTVLVWPDPIPADDIDTYLRTVAGRLPAQTLMLSTSTAGHGKTR</sequence>
<feature type="region of interest" description="Disordered" evidence="1">
    <location>
        <begin position="1"/>
        <end position="28"/>
    </location>
</feature>
<reference evidence="2 3" key="1">
    <citation type="submission" date="2017-04" db="EMBL/GenBank/DDBJ databases">
        <title>Whole Genome Sequence of 1,4-Dioxane Degrading Bacterium Mycobacterium dioxanotrophicus PH-06.</title>
        <authorList>
            <person name="He Y."/>
        </authorList>
    </citation>
    <scope>NUCLEOTIDE SEQUENCE [LARGE SCALE GENOMIC DNA]</scope>
    <source>
        <strain evidence="2 3">PH-06</strain>
    </source>
</reference>